<dbReference type="OrthoDB" id="639767at2759"/>
<dbReference type="EMBL" id="ASPP01024634">
    <property type="protein sequence ID" value="ETO08847.1"/>
    <property type="molecule type" value="Genomic_DNA"/>
</dbReference>
<evidence type="ECO:0000256" key="3">
    <source>
        <dbReference type="ARBA" id="ARBA00022793"/>
    </source>
</evidence>
<proteinExistence type="inferred from homology"/>
<evidence type="ECO:0000256" key="4">
    <source>
        <dbReference type="ARBA" id="ARBA00022898"/>
    </source>
</evidence>
<name>X6M5V1_RETFI</name>
<dbReference type="InterPro" id="IPR002129">
    <property type="entry name" value="PyrdxlP-dep_de-COase"/>
</dbReference>
<evidence type="ECO:0000256" key="7">
    <source>
        <dbReference type="RuleBase" id="RU000382"/>
    </source>
</evidence>
<dbReference type="GO" id="GO:0016831">
    <property type="term" value="F:carboxy-lyase activity"/>
    <property type="evidence" value="ECO:0007669"/>
    <property type="project" value="UniProtKB-KW"/>
</dbReference>
<dbReference type="PANTHER" id="PTHR11999:SF70">
    <property type="entry name" value="MIP05841P"/>
    <property type="match status" value="1"/>
</dbReference>
<dbReference type="GO" id="GO:0005737">
    <property type="term" value="C:cytoplasm"/>
    <property type="evidence" value="ECO:0007669"/>
    <property type="project" value="TreeGrafter"/>
</dbReference>
<keyword evidence="3" id="KW-0210">Decarboxylase</keyword>
<protein>
    <submittedName>
        <fullName evidence="8">Putative decarboxylase</fullName>
    </submittedName>
</protein>
<reference evidence="8 9" key="1">
    <citation type="journal article" date="2013" name="Curr. Biol.">
        <title>The Genome of the Foraminiferan Reticulomyxa filosa.</title>
        <authorList>
            <person name="Glockner G."/>
            <person name="Hulsmann N."/>
            <person name="Schleicher M."/>
            <person name="Noegel A.A."/>
            <person name="Eichinger L."/>
            <person name="Gallinger C."/>
            <person name="Pawlowski J."/>
            <person name="Sierra R."/>
            <person name="Euteneuer U."/>
            <person name="Pillet L."/>
            <person name="Moustafa A."/>
            <person name="Platzer M."/>
            <person name="Groth M."/>
            <person name="Szafranski K."/>
            <person name="Schliwa M."/>
        </authorList>
    </citation>
    <scope>NUCLEOTIDE SEQUENCE [LARGE SCALE GENOMIC DNA]</scope>
</reference>
<comment type="caution">
    <text evidence="8">The sequence shown here is derived from an EMBL/GenBank/DDBJ whole genome shotgun (WGS) entry which is preliminary data.</text>
</comment>
<evidence type="ECO:0000313" key="8">
    <source>
        <dbReference type="EMBL" id="ETO08847.1"/>
    </source>
</evidence>
<evidence type="ECO:0000256" key="2">
    <source>
        <dbReference type="ARBA" id="ARBA00009533"/>
    </source>
</evidence>
<gene>
    <name evidence="8" type="ORF">RFI_28540</name>
</gene>
<dbReference type="InterPro" id="IPR015422">
    <property type="entry name" value="PyrdxlP-dep_Trfase_small"/>
</dbReference>
<comment type="similarity">
    <text evidence="2 7">Belongs to the group II decarboxylase family.</text>
</comment>
<dbReference type="SUPFAM" id="SSF53383">
    <property type="entry name" value="PLP-dependent transferases"/>
    <property type="match status" value="1"/>
</dbReference>
<evidence type="ECO:0000256" key="5">
    <source>
        <dbReference type="ARBA" id="ARBA00023239"/>
    </source>
</evidence>
<feature type="modified residue" description="N6-(pyridoxal phosphate)lysine" evidence="6">
    <location>
        <position position="19"/>
    </location>
</feature>
<dbReference type="Proteomes" id="UP000023152">
    <property type="component" value="Unassembled WGS sequence"/>
</dbReference>
<accession>X6M5V1</accession>
<dbReference type="PANTHER" id="PTHR11999">
    <property type="entry name" value="GROUP II PYRIDOXAL-5-PHOSPHATE DECARBOXYLASE"/>
    <property type="match status" value="1"/>
</dbReference>
<keyword evidence="4 6" id="KW-0663">Pyridoxal phosphate</keyword>
<dbReference type="Gene3D" id="3.90.1150.10">
    <property type="entry name" value="Aspartate Aminotransferase, domain 1"/>
    <property type="match status" value="1"/>
</dbReference>
<evidence type="ECO:0000313" key="9">
    <source>
        <dbReference type="Proteomes" id="UP000023152"/>
    </source>
</evidence>
<keyword evidence="5 7" id="KW-0456">Lyase</keyword>
<dbReference type="GO" id="GO:0019752">
    <property type="term" value="P:carboxylic acid metabolic process"/>
    <property type="evidence" value="ECO:0007669"/>
    <property type="project" value="InterPro"/>
</dbReference>
<dbReference type="InterPro" id="IPR015424">
    <property type="entry name" value="PyrdxlP-dep_Trfase"/>
</dbReference>
<organism evidence="8 9">
    <name type="scientific">Reticulomyxa filosa</name>
    <dbReference type="NCBI Taxonomy" id="46433"/>
    <lineage>
        <taxon>Eukaryota</taxon>
        <taxon>Sar</taxon>
        <taxon>Rhizaria</taxon>
        <taxon>Retaria</taxon>
        <taxon>Foraminifera</taxon>
        <taxon>Monothalamids</taxon>
        <taxon>Reticulomyxidae</taxon>
        <taxon>Reticulomyxa</taxon>
    </lineage>
</organism>
<dbReference type="InterPro" id="IPR015421">
    <property type="entry name" value="PyrdxlP-dep_Trfase_major"/>
</dbReference>
<comment type="cofactor">
    <cofactor evidence="1 6 7">
        <name>pyridoxal 5'-phosphate</name>
        <dbReference type="ChEBI" id="CHEBI:597326"/>
    </cofactor>
</comment>
<evidence type="ECO:0000256" key="1">
    <source>
        <dbReference type="ARBA" id="ARBA00001933"/>
    </source>
</evidence>
<evidence type="ECO:0000256" key="6">
    <source>
        <dbReference type="PIRSR" id="PIRSR602129-50"/>
    </source>
</evidence>
<dbReference type="AlphaFoldDB" id="X6M5V1"/>
<dbReference type="Pfam" id="PF00282">
    <property type="entry name" value="Pyridoxal_deC"/>
    <property type="match status" value="1"/>
</dbReference>
<sequence length="255" mass="29115">MPGWQGIERADSVVLDPHKSFFLPYGTGCLLVRDKRSLLKANKATGAYMHEPYSLDGIPNDLSDMGPELSRRFRGLGVWLPIKMYGMDVFRKELELKLDLTQYAVQQIAAIPYIKIMTQPKLTIFAFRLELDDTDEEIKDKMNRDLLDSVNKRGNIVLSAIRSCAKSESNEKGKGVDVFCLRMVILSQRTQLEQVRQAIQDIKDAANELSWSLGRGFVKAINQSDKFRVFLSEINHKIIQLRKLGINVCFFLDLE</sequence>
<dbReference type="Gene3D" id="3.40.640.10">
    <property type="entry name" value="Type I PLP-dependent aspartate aminotransferase-like (Major domain)"/>
    <property type="match status" value="1"/>
</dbReference>
<keyword evidence="9" id="KW-1185">Reference proteome</keyword>
<dbReference type="GO" id="GO:0030170">
    <property type="term" value="F:pyridoxal phosphate binding"/>
    <property type="evidence" value="ECO:0007669"/>
    <property type="project" value="InterPro"/>
</dbReference>
<dbReference type="InterPro" id="IPR010977">
    <property type="entry name" value="Aromatic_deC"/>
</dbReference>